<evidence type="ECO:0000313" key="2">
    <source>
        <dbReference type="Proteomes" id="UP000469185"/>
    </source>
</evidence>
<dbReference type="Pfam" id="PF13384">
    <property type="entry name" value="HTH_23"/>
    <property type="match status" value="1"/>
</dbReference>
<sequence length="87" mass="9863">MDKPLVDLDRLRAIADPAERALAAGEVLNEMPNLAEELRKLRQAAVLELRDAGWSYAQIAERLGLHRNRVQQIAQGFTSKDRRRAND</sequence>
<dbReference type="Proteomes" id="UP000469185">
    <property type="component" value="Unassembled WGS sequence"/>
</dbReference>
<gene>
    <name evidence="1" type="ORF">G1H11_21805</name>
</gene>
<protein>
    <submittedName>
        <fullName evidence="1">Helix-turn-helix domain-containing protein</fullName>
    </submittedName>
</protein>
<comment type="caution">
    <text evidence="1">The sequence shown here is derived from an EMBL/GenBank/DDBJ whole genome shotgun (WGS) entry which is preliminary data.</text>
</comment>
<name>A0A6N9YSX7_9ACTN</name>
<organism evidence="1 2">
    <name type="scientific">Phytoactinopolyspora alkaliphila</name>
    <dbReference type="NCBI Taxonomy" id="1783498"/>
    <lineage>
        <taxon>Bacteria</taxon>
        <taxon>Bacillati</taxon>
        <taxon>Actinomycetota</taxon>
        <taxon>Actinomycetes</taxon>
        <taxon>Jiangellales</taxon>
        <taxon>Jiangellaceae</taxon>
        <taxon>Phytoactinopolyspora</taxon>
    </lineage>
</organism>
<evidence type="ECO:0000313" key="1">
    <source>
        <dbReference type="EMBL" id="NED97938.1"/>
    </source>
</evidence>
<keyword evidence="2" id="KW-1185">Reference proteome</keyword>
<dbReference type="InterPro" id="IPR036388">
    <property type="entry name" value="WH-like_DNA-bd_sf"/>
</dbReference>
<dbReference type="InterPro" id="IPR013324">
    <property type="entry name" value="RNA_pol_sigma_r3/r4-like"/>
</dbReference>
<reference evidence="1 2" key="1">
    <citation type="submission" date="2020-02" db="EMBL/GenBank/DDBJ databases">
        <authorList>
            <person name="Li X.-J."/>
            <person name="Feng X.-M."/>
        </authorList>
    </citation>
    <scope>NUCLEOTIDE SEQUENCE [LARGE SCALE GENOMIC DNA]</scope>
    <source>
        <strain evidence="1 2">CGMCC 4.7225</strain>
    </source>
</reference>
<proteinExistence type="predicted"/>
<dbReference type="AlphaFoldDB" id="A0A6N9YSX7"/>
<dbReference type="Gene3D" id="1.10.10.10">
    <property type="entry name" value="Winged helix-like DNA-binding domain superfamily/Winged helix DNA-binding domain"/>
    <property type="match status" value="1"/>
</dbReference>
<dbReference type="EMBL" id="JAAGOB010000015">
    <property type="protein sequence ID" value="NED97938.1"/>
    <property type="molecule type" value="Genomic_DNA"/>
</dbReference>
<dbReference type="SUPFAM" id="SSF88659">
    <property type="entry name" value="Sigma3 and sigma4 domains of RNA polymerase sigma factors"/>
    <property type="match status" value="1"/>
</dbReference>
<accession>A0A6N9YSX7</accession>
<dbReference type="RefSeq" id="WP_163820734.1">
    <property type="nucleotide sequence ID" value="NZ_JAAGOB010000015.1"/>
</dbReference>